<evidence type="ECO:0000259" key="14">
    <source>
        <dbReference type="SMART" id="SM00484"/>
    </source>
</evidence>
<dbReference type="CDD" id="cd09904">
    <property type="entry name" value="H3TH_XPG"/>
    <property type="match status" value="1"/>
</dbReference>
<feature type="compositionally biased region" description="Low complexity" evidence="13">
    <location>
        <begin position="121"/>
        <end position="138"/>
    </location>
</feature>
<protein>
    <submittedName>
        <fullName evidence="16">XPG/Rad2 endonuclease</fullName>
    </submittedName>
</protein>
<evidence type="ECO:0000256" key="10">
    <source>
        <dbReference type="ARBA" id="ARBA00023204"/>
    </source>
</evidence>
<feature type="region of interest" description="Disordered" evidence="13">
    <location>
        <begin position="653"/>
        <end position="676"/>
    </location>
</feature>
<organism evidence="16 17">
    <name type="scientific">Chloropicon roscoffensis</name>
    <dbReference type="NCBI Taxonomy" id="1461544"/>
    <lineage>
        <taxon>Eukaryota</taxon>
        <taxon>Viridiplantae</taxon>
        <taxon>Chlorophyta</taxon>
        <taxon>Chloropicophyceae</taxon>
        <taxon>Chloropicales</taxon>
        <taxon>Chloropicaceae</taxon>
        <taxon>Chloropicon</taxon>
    </lineage>
</organism>
<dbReference type="InterPro" id="IPR001044">
    <property type="entry name" value="XPG/Rad2_eukaryotes"/>
</dbReference>
<dbReference type="SMART" id="SM00279">
    <property type="entry name" value="HhH2"/>
    <property type="match status" value="1"/>
</dbReference>
<feature type="region of interest" description="Disordered" evidence="13">
    <location>
        <begin position="422"/>
        <end position="446"/>
    </location>
</feature>
<dbReference type="Gene3D" id="3.40.50.1010">
    <property type="entry name" value="5'-nuclease"/>
    <property type="match status" value="2"/>
</dbReference>
<name>A0AAX4P5J3_9CHLO</name>
<evidence type="ECO:0000313" key="17">
    <source>
        <dbReference type="Proteomes" id="UP001472866"/>
    </source>
</evidence>
<keyword evidence="8" id="KW-0378">Hydrolase</keyword>
<evidence type="ECO:0000256" key="3">
    <source>
        <dbReference type="ARBA" id="ARBA00005283"/>
    </source>
</evidence>
<dbReference type="InterPro" id="IPR019974">
    <property type="entry name" value="XPG_CS"/>
</dbReference>
<dbReference type="Pfam" id="PF02809">
    <property type="entry name" value="UIM"/>
    <property type="match status" value="2"/>
</dbReference>
<evidence type="ECO:0000256" key="7">
    <source>
        <dbReference type="ARBA" id="ARBA00022763"/>
    </source>
</evidence>
<feature type="domain" description="XPG N-terminal" evidence="15">
    <location>
        <begin position="1"/>
        <end position="98"/>
    </location>
</feature>
<evidence type="ECO:0000313" key="16">
    <source>
        <dbReference type="EMBL" id="WZN60890.1"/>
    </source>
</evidence>
<keyword evidence="7" id="KW-0227">DNA damage</keyword>
<feature type="region of interest" description="Disordered" evidence="13">
    <location>
        <begin position="458"/>
        <end position="580"/>
    </location>
</feature>
<dbReference type="PRINTS" id="PR00853">
    <property type="entry name" value="XPGRADSUPER"/>
</dbReference>
<dbReference type="EMBL" id="CP151503">
    <property type="protein sequence ID" value="WZN60890.1"/>
    <property type="molecule type" value="Genomic_DNA"/>
</dbReference>
<comment type="similarity">
    <text evidence="3">Belongs to the XPG/RAD2 endonuclease family. XPG subfamily.</text>
</comment>
<dbReference type="SMART" id="SM00726">
    <property type="entry name" value="UIM"/>
    <property type="match status" value="2"/>
</dbReference>
<feature type="region of interest" description="Disordered" evidence="13">
    <location>
        <begin position="1013"/>
        <end position="1056"/>
    </location>
</feature>
<dbReference type="GO" id="GO:0003697">
    <property type="term" value="F:single-stranded DNA binding"/>
    <property type="evidence" value="ECO:0007669"/>
    <property type="project" value="InterPro"/>
</dbReference>
<feature type="region of interest" description="Disordered" evidence="13">
    <location>
        <begin position="604"/>
        <end position="625"/>
    </location>
</feature>
<feature type="compositionally biased region" description="Low complexity" evidence="13">
    <location>
        <begin position="461"/>
        <end position="470"/>
    </location>
</feature>
<feature type="region of interest" description="Disordered" evidence="13">
    <location>
        <begin position="691"/>
        <end position="723"/>
    </location>
</feature>
<evidence type="ECO:0000256" key="2">
    <source>
        <dbReference type="ARBA" id="ARBA00004123"/>
    </source>
</evidence>
<feature type="compositionally biased region" description="Basic and acidic residues" evidence="13">
    <location>
        <begin position="423"/>
        <end position="433"/>
    </location>
</feature>
<dbReference type="GO" id="GO:0006289">
    <property type="term" value="P:nucleotide-excision repair"/>
    <property type="evidence" value="ECO:0007669"/>
    <property type="project" value="InterPro"/>
</dbReference>
<feature type="region of interest" description="Disordered" evidence="13">
    <location>
        <begin position="307"/>
        <end position="398"/>
    </location>
</feature>
<feature type="compositionally biased region" description="Low complexity" evidence="13">
    <location>
        <begin position="695"/>
        <end position="710"/>
    </location>
</feature>
<dbReference type="InterPro" id="IPR006084">
    <property type="entry name" value="XPG/Rad2"/>
</dbReference>
<dbReference type="PROSITE" id="PS00842">
    <property type="entry name" value="XPG_2"/>
    <property type="match status" value="1"/>
</dbReference>
<keyword evidence="10" id="KW-0234">DNA repair</keyword>
<dbReference type="InterPro" id="IPR008918">
    <property type="entry name" value="HhH2"/>
</dbReference>
<keyword evidence="4" id="KW-0540">Nuclease</keyword>
<dbReference type="InterPro" id="IPR006085">
    <property type="entry name" value="XPG_DNA_repair_N"/>
</dbReference>
<dbReference type="InterPro" id="IPR036279">
    <property type="entry name" value="5-3_exonuclease_C_sf"/>
</dbReference>
<proteinExistence type="inferred from homology"/>
<comment type="subcellular location">
    <subcellularLocation>
        <location evidence="2">Nucleus</location>
    </subcellularLocation>
</comment>
<keyword evidence="5" id="KW-0479">Metal-binding</keyword>
<dbReference type="SMART" id="SM00485">
    <property type="entry name" value="XPGN"/>
    <property type="match status" value="1"/>
</dbReference>
<evidence type="ECO:0000256" key="5">
    <source>
        <dbReference type="ARBA" id="ARBA00022723"/>
    </source>
</evidence>
<feature type="domain" description="XPG-I" evidence="14">
    <location>
        <begin position="767"/>
        <end position="836"/>
    </location>
</feature>
<feature type="compositionally biased region" description="Low complexity" evidence="13">
    <location>
        <begin position="388"/>
        <end position="397"/>
    </location>
</feature>
<dbReference type="GO" id="GO:0046872">
    <property type="term" value="F:metal ion binding"/>
    <property type="evidence" value="ECO:0007669"/>
    <property type="project" value="UniProtKB-KW"/>
</dbReference>
<sequence>MGVQGLWTLLEPCGKRVNVEKLSNRKVAVDASIWLIQFMKAMRDEKGEQLRNAHVLGFFRRICKLLYHKIRPVFVFDGATPALKRATTAARRRRREQQGVRLKKTAEKLLLSQLKKHALQRAMGAAEAPGEAVPSAPAEEPPPQEPAAAEADPRPPRPSPRRQRKEGFEEEVVEVLSDGGDEEEDDGEFLLPDDLNTVDPTVLSTLPPSIQLEVMEKMREQKTSENREKFHRASAAPSNFSELQLQTYLQGCSFRKQMDGIKDAMNAAHDAGKGKGKRIASEGTREYILAQIPVDPAERGASSMIMAGSSEAGPSSLFRRGEGDEGGMAAEQERKAKQEAGDGGELSIKLEVGGDDNESEDDSLFGSESGEEGSDEVEWEAVEDEGAAARAAAKAAAPVHWRQRAAERQRFWSRTHGFQMGRKLGDWSEDKGAEASASLKGPSGKDIEEFELARAIEMSRAEAGPSAVAAAEEKNDEDLARAIELSRRETAMAAAGREDDSDSDDLLFEDSVEGEPSAARGATEASGSGVADPPQPSTAQIPGPMTKDGGPGNGAVIVSLDQDEVLGEAEGGATPVEAQRRLVLNSDVEVVASPKEDDLVVVETHEEEAEPQSSGLPVGGAGLSECAGNGGGEMAVEVSAGEDGAAAPVVDLVGSDAEEPDPGPGKVPEAATTEPDAPVDLIGGGAEAVLEEEAAGTSGEAGPLPGGSEEMPPPPPRPPAMDREGIQREINSLDEDIDALTEEYKRSIRYSDEPTSEMYAECQELLTIFGIPYIIAPMEAEAQCAYLDKEGLVHGVVTDDSDAFLFGATNVYRNIFESKKYVEEYRMSDIDRELALSRENLIELALLLGSDYTEGVYGVGIVNAIEIVNEFPGVEGLRRFKGWVEAMDKFGGKGGEGDTDFQRRHARVRKNWDVPRDFPNEKVMQEYRQPKIDLSKDSFRWGKPDLPHLLAFCAAKFCWPREKTEELLKPVLAAYEAQEMQLRLESFFGFSEKFAKFRSARIEKAVSKLKKTKRLMAGEDEDGGAPGREEEPSTKRPRKAPKKGKQRGRKASQKKS</sequence>
<dbReference type="Pfam" id="PF00867">
    <property type="entry name" value="XPG_I"/>
    <property type="match status" value="1"/>
</dbReference>
<dbReference type="PROSITE" id="PS00841">
    <property type="entry name" value="XPG_1"/>
    <property type="match status" value="1"/>
</dbReference>
<dbReference type="AlphaFoldDB" id="A0AAX4P5J3"/>
<keyword evidence="11" id="KW-0539">Nucleus</keyword>
<keyword evidence="17" id="KW-1185">Reference proteome</keyword>
<dbReference type="CDD" id="cd09868">
    <property type="entry name" value="PIN_XPG_RAD2"/>
    <property type="match status" value="2"/>
</dbReference>
<dbReference type="Pfam" id="PF00752">
    <property type="entry name" value="XPG_N"/>
    <property type="match status" value="1"/>
</dbReference>
<dbReference type="PRINTS" id="PR00066">
    <property type="entry name" value="XRODRMPGMNTG"/>
</dbReference>
<dbReference type="Gene3D" id="1.10.150.20">
    <property type="entry name" value="5' to 3' exonuclease, C-terminal subdomain"/>
    <property type="match status" value="1"/>
</dbReference>
<feature type="compositionally biased region" description="Basic and acidic residues" evidence="13">
    <location>
        <begin position="471"/>
        <end position="490"/>
    </location>
</feature>
<evidence type="ECO:0000259" key="15">
    <source>
        <dbReference type="SMART" id="SM00485"/>
    </source>
</evidence>
<reference evidence="16 17" key="1">
    <citation type="submission" date="2024-03" db="EMBL/GenBank/DDBJ databases">
        <title>Complete genome sequence of the green alga Chloropicon roscoffensis RCC1871.</title>
        <authorList>
            <person name="Lemieux C."/>
            <person name="Pombert J.-F."/>
            <person name="Otis C."/>
            <person name="Turmel M."/>
        </authorList>
    </citation>
    <scope>NUCLEOTIDE SEQUENCE [LARGE SCALE GENOMIC DNA]</scope>
    <source>
        <strain evidence="16 17">RCC1871</strain>
    </source>
</reference>
<comment type="cofactor">
    <cofactor evidence="1">
        <name>Mg(2+)</name>
        <dbReference type="ChEBI" id="CHEBI:18420"/>
    </cofactor>
</comment>
<keyword evidence="6 16" id="KW-0255">Endonuclease</keyword>
<dbReference type="PANTHER" id="PTHR16171:SF7">
    <property type="entry name" value="DNA REPAIR PROTEIN RAD2"/>
    <property type="match status" value="1"/>
</dbReference>
<feature type="compositionally biased region" description="Basic residues" evidence="13">
    <location>
        <begin position="1035"/>
        <end position="1056"/>
    </location>
</feature>
<dbReference type="GO" id="GO:0005634">
    <property type="term" value="C:nucleus"/>
    <property type="evidence" value="ECO:0007669"/>
    <property type="project" value="UniProtKB-SubCell"/>
</dbReference>
<dbReference type="InterPro" id="IPR029060">
    <property type="entry name" value="PIN-like_dom_sf"/>
</dbReference>
<feature type="compositionally biased region" description="Basic and acidic residues" evidence="13">
    <location>
        <begin position="331"/>
        <end position="340"/>
    </location>
</feature>
<evidence type="ECO:0000256" key="12">
    <source>
        <dbReference type="ARBA" id="ARBA00038112"/>
    </source>
</evidence>
<feature type="region of interest" description="Disordered" evidence="13">
    <location>
        <begin position="120"/>
        <end position="196"/>
    </location>
</feature>
<dbReference type="PANTHER" id="PTHR16171">
    <property type="entry name" value="DNA REPAIR PROTEIN COMPLEMENTING XP-G CELLS-RELATED"/>
    <property type="match status" value="1"/>
</dbReference>
<dbReference type="SUPFAM" id="SSF88723">
    <property type="entry name" value="PIN domain-like"/>
    <property type="match status" value="1"/>
</dbReference>
<evidence type="ECO:0000256" key="6">
    <source>
        <dbReference type="ARBA" id="ARBA00022759"/>
    </source>
</evidence>
<feature type="compositionally biased region" description="Acidic residues" evidence="13">
    <location>
        <begin position="168"/>
        <end position="188"/>
    </location>
</feature>
<evidence type="ECO:0000256" key="8">
    <source>
        <dbReference type="ARBA" id="ARBA00022801"/>
    </source>
</evidence>
<dbReference type="InterPro" id="IPR006086">
    <property type="entry name" value="XPG-I_dom"/>
</dbReference>
<evidence type="ECO:0000256" key="11">
    <source>
        <dbReference type="ARBA" id="ARBA00023242"/>
    </source>
</evidence>
<evidence type="ECO:0000256" key="1">
    <source>
        <dbReference type="ARBA" id="ARBA00001946"/>
    </source>
</evidence>
<evidence type="ECO:0000256" key="13">
    <source>
        <dbReference type="SAM" id="MobiDB-lite"/>
    </source>
</evidence>
<feature type="compositionally biased region" description="Acidic residues" evidence="13">
    <location>
        <begin position="499"/>
        <end position="513"/>
    </location>
</feature>
<dbReference type="FunFam" id="1.10.150.20:FF:000030">
    <property type="entry name" value="Flap endonuclease GEN-like 1"/>
    <property type="match status" value="1"/>
</dbReference>
<gene>
    <name evidence="16" type="ORF">HKI87_03g24240</name>
</gene>
<dbReference type="Proteomes" id="UP001472866">
    <property type="component" value="Chromosome 03"/>
</dbReference>
<dbReference type="InterPro" id="IPR003903">
    <property type="entry name" value="UIM_dom"/>
</dbReference>
<comment type="similarity">
    <text evidence="12">Belongs to the XPG/RAD2 endonuclease family. GEN subfamily.</text>
</comment>
<evidence type="ECO:0000256" key="9">
    <source>
        <dbReference type="ARBA" id="ARBA00022842"/>
    </source>
</evidence>
<keyword evidence="9" id="KW-0460">Magnesium</keyword>
<dbReference type="PROSITE" id="PS50330">
    <property type="entry name" value="UIM"/>
    <property type="match status" value="1"/>
</dbReference>
<evidence type="ECO:0000256" key="4">
    <source>
        <dbReference type="ARBA" id="ARBA00022722"/>
    </source>
</evidence>
<feature type="compositionally biased region" description="Acidic residues" evidence="13">
    <location>
        <begin position="353"/>
        <end position="386"/>
    </location>
</feature>
<accession>A0AAX4P5J3</accession>
<dbReference type="SUPFAM" id="SSF47807">
    <property type="entry name" value="5' to 3' exonuclease, C-terminal subdomain"/>
    <property type="match status" value="1"/>
</dbReference>
<dbReference type="GO" id="GO:0048256">
    <property type="term" value="F:flap endonuclease activity"/>
    <property type="evidence" value="ECO:0007669"/>
    <property type="project" value="UniProtKB-ARBA"/>
</dbReference>
<dbReference type="SMART" id="SM00484">
    <property type="entry name" value="XPGI"/>
    <property type="match status" value="1"/>
</dbReference>